<dbReference type="EMBL" id="FOQG01000030">
    <property type="protein sequence ID" value="SFJ42860.1"/>
    <property type="molecule type" value="Genomic_DNA"/>
</dbReference>
<sequence length="57" mass="6345">MDWMTRVEWVLGVRMIVFNWLTAVVVAALAMQERSGILLALGCPAAVRHGGPPLRKR</sequence>
<feature type="transmembrane region" description="Helical" evidence="1">
    <location>
        <begin position="12"/>
        <end position="31"/>
    </location>
</feature>
<keyword evidence="1" id="KW-1133">Transmembrane helix</keyword>
<organism evidence="2 3">
    <name type="scientific">Nocardioides psychrotolerans</name>
    <dbReference type="NCBI Taxonomy" id="1005945"/>
    <lineage>
        <taxon>Bacteria</taxon>
        <taxon>Bacillati</taxon>
        <taxon>Actinomycetota</taxon>
        <taxon>Actinomycetes</taxon>
        <taxon>Propionibacteriales</taxon>
        <taxon>Nocardioidaceae</taxon>
        <taxon>Nocardioides</taxon>
    </lineage>
</organism>
<proteinExistence type="predicted"/>
<reference evidence="2 3" key="1">
    <citation type="submission" date="2016-10" db="EMBL/GenBank/DDBJ databases">
        <authorList>
            <person name="de Groot N.N."/>
        </authorList>
    </citation>
    <scope>NUCLEOTIDE SEQUENCE [LARGE SCALE GENOMIC DNA]</scope>
    <source>
        <strain evidence="2 3">CGMCC 1.11156</strain>
    </source>
</reference>
<evidence type="ECO:0000313" key="3">
    <source>
        <dbReference type="Proteomes" id="UP000198649"/>
    </source>
</evidence>
<dbReference type="Proteomes" id="UP000198649">
    <property type="component" value="Unassembled WGS sequence"/>
</dbReference>
<evidence type="ECO:0000256" key="1">
    <source>
        <dbReference type="SAM" id="Phobius"/>
    </source>
</evidence>
<keyword evidence="1" id="KW-0472">Membrane</keyword>
<dbReference type="AlphaFoldDB" id="A0A1I3R9Y0"/>
<gene>
    <name evidence="2" type="ORF">SAMN05216561_13030</name>
</gene>
<protein>
    <submittedName>
        <fullName evidence="2">Uncharacterized protein</fullName>
    </submittedName>
</protein>
<keyword evidence="3" id="KW-1185">Reference proteome</keyword>
<keyword evidence="1" id="KW-0812">Transmembrane</keyword>
<accession>A0A1I3R9Y0</accession>
<name>A0A1I3R9Y0_9ACTN</name>
<evidence type="ECO:0000313" key="2">
    <source>
        <dbReference type="EMBL" id="SFJ42860.1"/>
    </source>
</evidence>